<protein>
    <recommendedName>
        <fullName evidence="4">Metal-dependent HD superfamily phosphohydrolase</fullName>
    </recommendedName>
</protein>
<name>A0ABX6LQ61_9BACT</name>
<feature type="region of interest" description="Disordered" evidence="1">
    <location>
        <begin position="190"/>
        <end position="215"/>
    </location>
</feature>
<organism evidence="2 3">
    <name type="scientific">Chitinophaga oryzae</name>
    <dbReference type="NCBI Taxonomy" id="2725414"/>
    <lineage>
        <taxon>Bacteria</taxon>
        <taxon>Pseudomonadati</taxon>
        <taxon>Bacteroidota</taxon>
        <taxon>Chitinophagia</taxon>
        <taxon>Chitinophagales</taxon>
        <taxon>Chitinophagaceae</taxon>
        <taxon>Chitinophaga</taxon>
    </lineage>
</organism>
<evidence type="ECO:0000313" key="3">
    <source>
        <dbReference type="Proteomes" id="UP000503144"/>
    </source>
</evidence>
<evidence type="ECO:0000313" key="2">
    <source>
        <dbReference type="EMBL" id="QJB42253.1"/>
    </source>
</evidence>
<accession>A0ABX6LQ61</accession>
<evidence type="ECO:0000256" key="1">
    <source>
        <dbReference type="SAM" id="MobiDB-lite"/>
    </source>
</evidence>
<sequence>MSIPVISESWSRLNHAYAADDALVQKALSDILTAYQAPERHYHNLQHITQLLTLHHAYAGQLKAPDTVLYAIFFHDIVYDVQRRDNEQQSALAAGEYLRQTRFPPADINAVEEFILATQTHVNPLQHSDLDYFLDFDLQILGTAPDIYQAYTQQIRREYSIYPDQLYHPGRKKVLQHFMEMPAIYRTPRFNSNMKHRPGKTYRRKSTTYNGNKCI</sequence>
<dbReference type="Proteomes" id="UP000503144">
    <property type="component" value="Chromosome"/>
</dbReference>
<dbReference type="Gene3D" id="1.10.3210.10">
    <property type="entry name" value="Hypothetical protein af1432"/>
    <property type="match status" value="1"/>
</dbReference>
<dbReference type="EMBL" id="CP051204">
    <property type="protein sequence ID" value="QJB42253.1"/>
    <property type="molecule type" value="Genomic_DNA"/>
</dbReference>
<dbReference type="PANTHER" id="PTHR21174:SF0">
    <property type="entry name" value="HD PHOSPHOHYDROLASE FAMILY PROTEIN-RELATED"/>
    <property type="match status" value="1"/>
</dbReference>
<keyword evidence="3" id="KW-1185">Reference proteome</keyword>
<dbReference type="PANTHER" id="PTHR21174">
    <property type="match status" value="1"/>
</dbReference>
<dbReference type="SUPFAM" id="SSF109604">
    <property type="entry name" value="HD-domain/PDEase-like"/>
    <property type="match status" value="1"/>
</dbReference>
<feature type="compositionally biased region" description="Basic residues" evidence="1">
    <location>
        <begin position="194"/>
        <end position="206"/>
    </location>
</feature>
<reference evidence="2" key="1">
    <citation type="submission" date="2020-09" db="EMBL/GenBank/DDBJ databases">
        <authorList>
            <person name="Kittiwongwattana C."/>
        </authorList>
    </citation>
    <scope>NUCLEOTIDE SEQUENCE</scope>
    <source>
        <strain evidence="2">1303</strain>
    </source>
</reference>
<dbReference type="RefSeq" id="WP_168862226.1">
    <property type="nucleotide sequence ID" value="NZ_CP051204.2"/>
</dbReference>
<evidence type="ECO:0008006" key="4">
    <source>
        <dbReference type="Google" id="ProtNLM"/>
    </source>
</evidence>
<proteinExistence type="predicted"/>
<dbReference type="InterPro" id="IPR009218">
    <property type="entry name" value="HD_phosphohydro"/>
</dbReference>
<gene>
    <name evidence="2" type="ORF">HF324_32195</name>
</gene>